<dbReference type="Gene3D" id="3.40.50.10140">
    <property type="entry name" value="Toll/interleukin-1 receptor homology (TIR) domain"/>
    <property type="match status" value="1"/>
</dbReference>
<dbReference type="Proteomes" id="UP001082899">
    <property type="component" value="Unassembled WGS sequence"/>
</dbReference>
<proteinExistence type="predicted"/>
<evidence type="ECO:0000259" key="1">
    <source>
        <dbReference type="Pfam" id="PF13676"/>
    </source>
</evidence>
<gene>
    <name evidence="2" type="ORF">OVY01_22515</name>
</gene>
<dbReference type="InterPro" id="IPR000157">
    <property type="entry name" value="TIR_dom"/>
</dbReference>
<accession>A0ABT3ZTN5</accession>
<protein>
    <submittedName>
        <fullName evidence="2">TIR domain-containing protein</fullName>
    </submittedName>
</protein>
<evidence type="ECO:0000313" key="2">
    <source>
        <dbReference type="EMBL" id="MCY0389916.1"/>
    </source>
</evidence>
<organism evidence="2 3">
    <name type="scientific">Robbsia betulipollinis</name>
    <dbReference type="NCBI Taxonomy" id="2981849"/>
    <lineage>
        <taxon>Bacteria</taxon>
        <taxon>Pseudomonadati</taxon>
        <taxon>Pseudomonadota</taxon>
        <taxon>Betaproteobacteria</taxon>
        <taxon>Burkholderiales</taxon>
        <taxon>Burkholderiaceae</taxon>
        <taxon>Robbsia</taxon>
    </lineage>
</organism>
<comment type="caution">
    <text evidence="2">The sequence shown here is derived from an EMBL/GenBank/DDBJ whole genome shotgun (WGS) entry which is preliminary data.</text>
</comment>
<evidence type="ECO:0000313" key="3">
    <source>
        <dbReference type="Proteomes" id="UP001082899"/>
    </source>
</evidence>
<feature type="domain" description="TIR" evidence="1">
    <location>
        <begin position="157"/>
        <end position="276"/>
    </location>
</feature>
<sequence length="304" mass="34345">MFNLFISAGGWDGSPWNTTLNRCVHEYTAPAITAQYGALDAAAVNALRQYPCIFAEETNTYTGNRPPQLGVIDDVEVRGHDVRVTYRLTPITPFLSPEDLPNMLFDLGMDNWELSRTHWAVKNVDLNKVLTRRGITLPSWARPYVPTVDITTHYFDVALSFPGAARTLVKSIADELERTMGPNTYFYDNNYQAQLARPSLDTLLQGLYRNRAKLIVVFIGSQYQERVWCGVEFHAIREILLHKNHHQIMYIKVDDGQVDGVFGTDGYIDSRQHDARTIARFIRERAALIVPPPPAFIAPPPPAS</sequence>
<name>A0ABT3ZTN5_9BURK</name>
<reference evidence="2" key="1">
    <citation type="submission" date="2022-11" db="EMBL/GenBank/DDBJ databases">
        <title>Robbsia betulipollinis sp. nov., isolated from pollen of birch (Betula pendula).</title>
        <authorList>
            <person name="Shi H."/>
            <person name="Ambika Manirajan B."/>
            <person name="Ratering S."/>
            <person name="Geissler-Plaum R."/>
            <person name="Schnell S."/>
        </authorList>
    </citation>
    <scope>NUCLEOTIDE SEQUENCE</scope>
    <source>
        <strain evidence="2">Bb-Pol-6</strain>
    </source>
</reference>
<dbReference type="RefSeq" id="WP_267849875.1">
    <property type="nucleotide sequence ID" value="NZ_JAPMXC010000015.1"/>
</dbReference>
<dbReference type="Pfam" id="PF13676">
    <property type="entry name" value="TIR_2"/>
    <property type="match status" value="1"/>
</dbReference>
<keyword evidence="3" id="KW-1185">Reference proteome</keyword>
<dbReference type="EMBL" id="JAPMXC010000015">
    <property type="protein sequence ID" value="MCY0389916.1"/>
    <property type="molecule type" value="Genomic_DNA"/>
</dbReference>
<dbReference type="InterPro" id="IPR035897">
    <property type="entry name" value="Toll_tir_struct_dom_sf"/>
</dbReference>
<dbReference type="SUPFAM" id="SSF52200">
    <property type="entry name" value="Toll/Interleukin receptor TIR domain"/>
    <property type="match status" value="1"/>
</dbReference>